<keyword evidence="4 6" id="KW-1133">Transmembrane helix</keyword>
<dbReference type="Proteomes" id="UP000285211">
    <property type="component" value="Unassembled WGS sequence"/>
</dbReference>
<evidence type="ECO:0000256" key="3">
    <source>
        <dbReference type="ARBA" id="ARBA00022692"/>
    </source>
</evidence>
<sequence length="809" mass="93996">MDNNQQVKNQFNYGYLCFSMVFVFWLISIFEIFAKIYTGIKIPNVAIALFYKLINDFWTVLLINLLFLPLYLVLHYSKIKWKDTPVKILFTLIIIGQFALTKYHLTTLVNLGADFLGYSADDMYTTVTASETFSILYFVPFILFPLLYWGINKFISNKIIEKKLFAITGIATVVCLLIKFLIPEVSDTLYQNKLAYFTNDIIRFQNEKKQFNVADLKYKNEYPLLKPFSATPDVLAPFFEIKEEKPNIVMIIVEGLGDEFIGKNEYRGFTPFLDSLIPKSLYWENFVSNAGRTFGALPSILGSLPYGEKGFLEMKPLPAHSSLISILKSNGYNTTFYCGDESSFDHRINFLEDNNIDDVIDINKFGSSYKKTKANSEGFSWGYPDAEIFRKTLSEIETKKGPRLDVVMTLTNHEPFDFPEKPEYLKKVDNIINTNKTLALSKSEVETYKNIYASLLYTDHSIQKFMESYSKRPDYKNTIFVITGDHRLIPIDQKDKLCRFHVPLYIYSPMLKKAETFKSVSSHWDITPSLLSFLMNNYKMTKPEKTAWMSSGLDTVKRFRNIHTIPIMQNKGVINEFIYKDFLYSNGELFKINQNFETTKISDSDVLKTIEDSLQETKKLNAYLTQKNKIIPKSLLIYSKASYEFSKEELAFIKKETKGLNTDQIFFKARDLAFNSQRKEARVLCNYILNELPNYADVRTLKGRSLAWDKDYKNAEKELLEVTKRTPYYYDSYLALMDIYWWTNQDNKGIEIAKKALKNDVKNPELGIKLAKAYQRTKRLAMANKAIDSMLKKDPNNSEYIKIKKELKQ</sequence>
<evidence type="ECO:0000256" key="4">
    <source>
        <dbReference type="ARBA" id="ARBA00022989"/>
    </source>
</evidence>
<dbReference type="InterPro" id="IPR000917">
    <property type="entry name" value="Sulfatase_N"/>
</dbReference>
<feature type="transmembrane region" description="Helical" evidence="6">
    <location>
        <begin position="133"/>
        <end position="151"/>
    </location>
</feature>
<dbReference type="CDD" id="cd16015">
    <property type="entry name" value="LTA_synthase"/>
    <property type="match status" value="1"/>
</dbReference>
<feature type="transmembrane region" description="Helical" evidence="6">
    <location>
        <begin position="57"/>
        <end position="76"/>
    </location>
</feature>
<dbReference type="AlphaFoldDB" id="A0A3S2U3S0"/>
<dbReference type="SUPFAM" id="SSF48452">
    <property type="entry name" value="TPR-like"/>
    <property type="match status" value="1"/>
</dbReference>
<dbReference type="InterPro" id="IPR011990">
    <property type="entry name" value="TPR-like_helical_dom_sf"/>
</dbReference>
<feature type="domain" description="Sulfatase N-terminal" evidence="7">
    <location>
        <begin position="246"/>
        <end position="532"/>
    </location>
</feature>
<dbReference type="OrthoDB" id="9777768at2"/>
<evidence type="ECO:0000313" key="9">
    <source>
        <dbReference type="Proteomes" id="UP000285211"/>
    </source>
</evidence>
<gene>
    <name evidence="8" type="ORF">EOD40_05890</name>
</gene>
<protein>
    <submittedName>
        <fullName evidence="8">Sulfatase</fullName>
    </submittedName>
</protein>
<dbReference type="InterPro" id="IPR050448">
    <property type="entry name" value="OpgB/LTA_synthase_biosynth"/>
</dbReference>
<dbReference type="SUPFAM" id="SSF53649">
    <property type="entry name" value="Alkaline phosphatase-like"/>
    <property type="match status" value="1"/>
</dbReference>
<keyword evidence="2" id="KW-1003">Cell membrane</keyword>
<feature type="transmembrane region" description="Helical" evidence="6">
    <location>
        <begin position="12"/>
        <end position="37"/>
    </location>
</feature>
<keyword evidence="9" id="KW-1185">Reference proteome</keyword>
<dbReference type="GO" id="GO:0005886">
    <property type="term" value="C:plasma membrane"/>
    <property type="evidence" value="ECO:0007669"/>
    <property type="project" value="UniProtKB-SubCell"/>
</dbReference>
<evidence type="ECO:0000256" key="6">
    <source>
        <dbReference type="SAM" id="Phobius"/>
    </source>
</evidence>
<dbReference type="PANTHER" id="PTHR47371:SF3">
    <property type="entry name" value="PHOSPHOGLYCEROL TRANSFERASE I"/>
    <property type="match status" value="1"/>
</dbReference>
<accession>A0A3S2U3S0</accession>
<dbReference type="RefSeq" id="WP_128193982.1">
    <property type="nucleotide sequence ID" value="NZ_SACJ01000003.1"/>
</dbReference>
<keyword evidence="3 6" id="KW-0812">Transmembrane</keyword>
<comment type="caution">
    <text evidence="8">The sequence shown here is derived from an EMBL/GenBank/DDBJ whole genome shotgun (WGS) entry which is preliminary data.</text>
</comment>
<evidence type="ECO:0000259" key="7">
    <source>
        <dbReference type="Pfam" id="PF00884"/>
    </source>
</evidence>
<reference evidence="8 9" key="1">
    <citation type="submission" date="2019-01" db="EMBL/GenBank/DDBJ databases">
        <authorList>
            <person name="Chen W.-M."/>
        </authorList>
    </citation>
    <scope>NUCLEOTIDE SEQUENCE [LARGE SCALE GENOMIC DNA]</scope>
    <source>
        <strain evidence="8 9">BBQ-12</strain>
    </source>
</reference>
<evidence type="ECO:0000256" key="2">
    <source>
        <dbReference type="ARBA" id="ARBA00022475"/>
    </source>
</evidence>
<dbReference type="Pfam" id="PF00884">
    <property type="entry name" value="Sulfatase"/>
    <property type="match status" value="1"/>
</dbReference>
<feature type="transmembrane region" description="Helical" evidence="6">
    <location>
        <begin position="163"/>
        <end position="182"/>
    </location>
</feature>
<dbReference type="PANTHER" id="PTHR47371">
    <property type="entry name" value="LIPOTEICHOIC ACID SYNTHASE"/>
    <property type="match status" value="1"/>
</dbReference>
<dbReference type="EMBL" id="SACJ01000003">
    <property type="protein sequence ID" value="RVT77342.1"/>
    <property type="molecule type" value="Genomic_DNA"/>
</dbReference>
<proteinExistence type="predicted"/>
<name>A0A3S2U3S0_9FLAO</name>
<feature type="transmembrane region" description="Helical" evidence="6">
    <location>
        <begin position="88"/>
        <end position="113"/>
    </location>
</feature>
<dbReference type="Gene3D" id="3.40.720.10">
    <property type="entry name" value="Alkaline Phosphatase, subunit A"/>
    <property type="match status" value="1"/>
</dbReference>
<evidence type="ECO:0000256" key="5">
    <source>
        <dbReference type="ARBA" id="ARBA00023136"/>
    </source>
</evidence>
<dbReference type="InterPro" id="IPR017850">
    <property type="entry name" value="Alkaline_phosphatase_core_sf"/>
</dbReference>
<organism evidence="8 9">
    <name type="scientific">Flavobacterium sufflavum</name>
    <dbReference type="NCBI Taxonomy" id="1921138"/>
    <lineage>
        <taxon>Bacteria</taxon>
        <taxon>Pseudomonadati</taxon>
        <taxon>Bacteroidota</taxon>
        <taxon>Flavobacteriia</taxon>
        <taxon>Flavobacteriales</taxon>
        <taxon>Flavobacteriaceae</taxon>
        <taxon>Flavobacterium</taxon>
    </lineage>
</organism>
<comment type="subcellular location">
    <subcellularLocation>
        <location evidence="1">Cell membrane</location>
        <topology evidence="1">Multi-pass membrane protein</topology>
    </subcellularLocation>
</comment>
<evidence type="ECO:0000256" key="1">
    <source>
        <dbReference type="ARBA" id="ARBA00004651"/>
    </source>
</evidence>
<keyword evidence="5 6" id="KW-0472">Membrane</keyword>
<evidence type="ECO:0000313" key="8">
    <source>
        <dbReference type="EMBL" id="RVT77342.1"/>
    </source>
</evidence>
<dbReference type="Gene3D" id="1.25.40.10">
    <property type="entry name" value="Tetratricopeptide repeat domain"/>
    <property type="match status" value="1"/>
</dbReference>